<dbReference type="HOGENOM" id="CLU_008878_4_2_11"/>
<reference evidence="7 8" key="1">
    <citation type="journal article" date="2010" name="Mol. Plant Microbe Interact.">
        <title>Streptomyces scabies 87-22 contains a coronafacic acid-like biosynthetic cluster that contributes to plant-microbe interactions.</title>
        <authorList>
            <person name="Bignell D.R."/>
            <person name="Seipke R.F."/>
            <person name="Huguet-Tapia J.C."/>
            <person name="Chambers A.H."/>
            <person name="Parry R.J."/>
            <person name="Loria R."/>
        </authorList>
    </citation>
    <scope>NUCLEOTIDE SEQUENCE [LARGE SCALE GENOMIC DNA]</scope>
    <source>
        <strain evidence="7 8">87.22</strain>
    </source>
</reference>
<dbReference type="STRING" id="680198.SCAB_89301"/>
<organism evidence="7 8">
    <name type="scientific">Streptomyces scabiei (strain 87.22)</name>
    <dbReference type="NCBI Taxonomy" id="680198"/>
    <lineage>
        <taxon>Bacteria</taxon>
        <taxon>Bacillati</taxon>
        <taxon>Actinomycetota</taxon>
        <taxon>Actinomycetes</taxon>
        <taxon>Kitasatosporales</taxon>
        <taxon>Streptomycetaceae</taxon>
        <taxon>Streptomyces</taxon>
    </lineage>
</organism>
<dbReference type="AlphaFoldDB" id="C9Z7W2"/>
<dbReference type="Pfam" id="PF05199">
    <property type="entry name" value="GMC_oxred_C"/>
    <property type="match status" value="1"/>
</dbReference>
<evidence type="ECO:0000256" key="4">
    <source>
        <dbReference type="ARBA" id="ARBA00023002"/>
    </source>
</evidence>
<name>C9Z7W2_STRSW</name>
<dbReference type="EMBL" id="FN554889">
    <property type="protein sequence ID" value="CBG75865.1"/>
    <property type="molecule type" value="Genomic_DNA"/>
</dbReference>
<dbReference type="PANTHER" id="PTHR46056">
    <property type="entry name" value="LONG-CHAIN-ALCOHOL OXIDASE"/>
    <property type="match status" value="1"/>
</dbReference>
<feature type="domain" description="Glucose-methanol-choline oxidoreductase C-terminal" evidence="6">
    <location>
        <begin position="407"/>
        <end position="525"/>
    </location>
</feature>
<comment type="similarity">
    <text evidence="1">Belongs to the GMC oxidoreductase family.</text>
</comment>
<proteinExistence type="inferred from homology"/>
<feature type="domain" description="Glucose-methanol-choline oxidoreductase N-terminal" evidence="5">
    <location>
        <begin position="200"/>
        <end position="315"/>
    </location>
</feature>
<dbReference type="Proteomes" id="UP000001444">
    <property type="component" value="Chromosome"/>
</dbReference>
<dbReference type="GO" id="GO:0016614">
    <property type="term" value="F:oxidoreductase activity, acting on CH-OH group of donors"/>
    <property type="evidence" value="ECO:0007669"/>
    <property type="project" value="InterPro"/>
</dbReference>
<evidence type="ECO:0000259" key="6">
    <source>
        <dbReference type="Pfam" id="PF05199"/>
    </source>
</evidence>
<keyword evidence="2" id="KW-0285">Flavoprotein</keyword>
<accession>C9Z7W2</accession>
<dbReference type="InterPro" id="IPR007867">
    <property type="entry name" value="GMC_OxRtase_C"/>
</dbReference>
<keyword evidence="8" id="KW-1185">Reference proteome</keyword>
<protein>
    <submittedName>
        <fullName evidence="7">Putative glucose dehydrogenase</fullName>
    </submittedName>
</protein>
<dbReference type="Gene3D" id="3.50.50.60">
    <property type="entry name" value="FAD/NAD(P)-binding domain"/>
    <property type="match status" value="2"/>
</dbReference>
<evidence type="ECO:0000256" key="1">
    <source>
        <dbReference type="ARBA" id="ARBA00010790"/>
    </source>
</evidence>
<evidence type="ECO:0000256" key="2">
    <source>
        <dbReference type="ARBA" id="ARBA00022630"/>
    </source>
</evidence>
<keyword evidence="3" id="KW-0274">FAD</keyword>
<dbReference type="Pfam" id="PF00732">
    <property type="entry name" value="GMC_oxred_N"/>
    <property type="match status" value="1"/>
</dbReference>
<dbReference type="eggNOG" id="COG2303">
    <property type="taxonomic scope" value="Bacteria"/>
</dbReference>
<gene>
    <name evidence="7" type="ordered locus">SCAB_89301</name>
</gene>
<dbReference type="KEGG" id="scb:SCAB_89301"/>
<evidence type="ECO:0000259" key="5">
    <source>
        <dbReference type="Pfam" id="PF00732"/>
    </source>
</evidence>
<dbReference type="InterPro" id="IPR036188">
    <property type="entry name" value="FAD/NAD-bd_sf"/>
</dbReference>
<keyword evidence="4" id="KW-0560">Oxidoreductase</keyword>
<dbReference type="InterPro" id="IPR000172">
    <property type="entry name" value="GMC_OxRdtase_N"/>
</dbReference>
<dbReference type="PANTHER" id="PTHR46056:SF12">
    <property type="entry name" value="LONG-CHAIN-ALCOHOL OXIDASE"/>
    <property type="match status" value="1"/>
</dbReference>
<dbReference type="SUPFAM" id="SSF51905">
    <property type="entry name" value="FAD/NAD(P)-binding domain"/>
    <property type="match status" value="1"/>
</dbReference>
<dbReference type="Pfam" id="PF13450">
    <property type="entry name" value="NAD_binding_8"/>
    <property type="match status" value="1"/>
</dbReference>
<dbReference type="GO" id="GO:0050660">
    <property type="term" value="F:flavin adenine dinucleotide binding"/>
    <property type="evidence" value="ECO:0007669"/>
    <property type="project" value="InterPro"/>
</dbReference>
<sequence>MDRMVSAPSDVADVLVIGSGPSGGVIAHTLAARGFRVVCLEQGDWVNPTDYPVNHPEWELLIQNQWAHDPNVRNLPADYPLDLSDSDMAPIMYNAVGGSSLFYGAEWPRLLPSDFAVRSLDGVCDDWPISYADLAPYYDRMDRFIGVSGLGGDPAYPEGLDYPLPPHPLGKAGRRAAAGMNALGRHWWPGTNAIPSQKFKELSQCARWGTCEWGCPESSKASADIAFWPHALRSGATLVTGARVSRILTGKDGRAEGALWIDREGVEHRQLAHAVVVCANGIGTPRLLLLSASAQHPDGLANSSGLVGKNLMLHPNCSVTGFYDEDLESWRGPAGQLIHSMEFYDTNPKHDFVRGSKMHALPTPGPLTALETQRSLPYDELWGPAIHRMARSHAGGILWAANTEDLPDEANQVTLSPDRTDAHGIPAPKINYRISENTRKILKFSVARMEEAHAASGAERTFAVELWVDQPGHLLGTARMGNDPATSVVDSHGRAHDVPNLFLADGSIFVTSGSANPTCTIAALALRVAENIADTASDQKVTL</sequence>
<dbReference type="SUPFAM" id="SSF54373">
    <property type="entry name" value="FAD-linked reductases, C-terminal domain"/>
    <property type="match status" value="1"/>
</dbReference>
<evidence type="ECO:0000256" key="3">
    <source>
        <dbReference type="ARBA" id="ARBA00022827"/>
    </source>
</evidence>
<evidence type="ECO:0000313" key="8">
    <source>
        <dbReference type="Proteomes" id="UP000001444"/>
    </source>
</evidence>
<evidence type="ECO:0000313" key="7">
    <source>
        <dbReference type="EMBL" id="CBG75865.1"/>
    </source>
</evidence>